<evidence type="ECO:0000313" key="7">
    <source>
        <dbReference type="Proteomes" id="UP000189369"/>
    </source>
</evidence>
<dbReference type="AlphaFoldDB" id="A0A1U9K0C8"/>
<keyword evidence="2" id="KW-0288">FMN</keyword>
<keyword evidence="3" id="KW-0560">Oxidoreductase</keyword>
<dbReference type="Gene3D" id="3.20.20.30">
    <property type="entry name" value="Luciferase-like domain"/>
    <property type="match status" value="1"/>
</dbReference>
<organism evidence="6 7">
    <name type="scientific">Paenalcaligenes hominis</name>
    <dbReference type="NCBI Taxonomy" id="643674"/>
    <lineage>
        <taxon>Bacteria</taxon>
        <taxon>Pseudomonadati</taxon>
        <taxon>Pseudomonadota</taxon>
        <taxon>Betaproteobacteria</taxon>
        <taxon>Burkholderiales</taxon>
        <taxon>Alcaligenaceae</taxon>
        <taxon>Paenalcaligenes</taxon>
    </lineage>
</organism>
<dbReference type="PANTHER" id="PTHR42847">
    <property type="entry name" value="ALKANESULFONATE MONOOXYGENASE"/>
    <property type="match status" value="1"/>
</dbReference>
<protein>
    <submittedName>
        <fullName evidence="6">Monooxygenase</fullName>
    </submittedName>
</protein>
<name>A0A1U9K0C8_9BURK</name>
<feature type="domain" description="Luciferase-like" evidence="5">
    <location>
        <begin position="15"/>
        <end position="331"/>
    </location>
</feature>
<dbReference type="CDD" id="cd01094">
    <property type="entry name" value="Alkanesulfonate_monoxygenase"/>
    <property type="match status" value="1"/>
</dbReference>
<dbReference type="Proteomes" id="UP000189369">
    <property type="component" value="Chromosome"/>
</dbReference>
<evidence type="ECO:0000313" key="6">
    <source>
        <dbReference type="EMBL" id="AQS51472.1"/>
    </source>
</evidence>
<evidence type="ECO:0000256" key="2">
    <source>
        <dbReference type="ARBA" id="ARBA00022643"/>
    </source>
</evidence>
<dbReference type="OrthoDB" id="7239898at2"/>
<accession>A0A1U9K0C8</accession>
<dbReference type="KEGG" id="phn:PAEH1_07715"/>
<dbReference type="InterPro" id="IPR050172">
    <property type="entry name" value="SsuD_RutA_monooxygenase"/>
</dbReference>
<dbReference type="GO" id="GO:0004497">
    <property type="term" value="F:monooxygenase activity"/>
    <property type="evidence" value="ECO:0007669"/>
    <property type="project" value="UniProtKB-KW"/>
</dbReference>
<proteinExistence type="predicted"/>
<keyword evidence="4 6" id="KW-0503">Monooxygenase</keyword>
<dbReference type="STRING" id="643674.PAEH1_07715"/>
<reference evidence="6 7" key="1">
    <citation type="submission" date="2017-01" db="EMBL/GenBank/DDBJ databases">
        <title>Complete Genome Sequence of Paenalcaligenes hominis, Isolated from a paraplegic Patient with neurogenic bladder.</title>
        <authorList>
            <person name="Mukhopadhyay R."/>
            <person name="Joaquin J."/>
            <person name="Hogue R."/>
            <person name="Kilaru A."/>
            <person name="Jospin G."/>
            <person name="Mars K."/>
            <person name="Eisen J.A."/>
            <person name="Chaturvedi V."/>
        </authorList>
    </citation>
    <scope>NUCLEOTIDE SEQUENCE [LARGE SCALE GENOMIC DNA]</scope>
    <source>
        <strain evidence="6 7">15S00501</strain>
    </source>
</reference>
<evidence type="ECO:0000256" key="3">
    <source>
        <dbReference type="ARBA" id="ARBA00023002"/>
    </source>
</evidence>
<evidence type="ECO:0000256" key="1">
    <source>
        <dbReference type="ARBA" id="ARBA00022630"/>
    </source>
</evidence>
<dbReference type="SUPFAM" id="SSF51679">
    <property type="entry name" value="Bacterial luciferase-like"/>
    <property type="match status" value="1"/>
</dbReference>
<evidence type="ECO:0000259" key="5">
    <source>
        <dbReference type="Pfam" id="PF00296"/>
    </source>
</evidence>
<dbReference type="Pfam" id="PF00296">
    <property type="entry name" value="Bac_luciferase"/>
    <property type="match status" value="1"/>
</dbReference>
<dbReference type="EMBL" id="CP019697">
    <property type="protein sequence ID" value="AQS51472.1"/>
    <property type="molecule type" value="Genomic_DNA"/>
</dbReference>
<keyword evidence="1" id="KW-0285">Flavoprotein</keyword>
<dbReference type="InterPro" id="IPR011251">
    <property type="entry name" value="Luciferase-like_dom"/>
</dbReference>
<gene>
    <name evidence="6" type="ORF">PAEH1_07715</name>
</gene>
<dbReference type="PANTHER" id="PTHR42847:SF4">
    <property type="entry name" value="ALKANESULFONATE MONOOXYGENASE-RELATED"/>
    <property type="match status" value="1"/>
</dbReference>
<sequence length="361" mass="40753">MRPNRLLTSNHFLLGTFASNCGGGMTVSQLPDRWQATWENNLALARMLDEADIDFMLPIARWVGYRGETDFHGYVLETMTRAAALLAHTKQINVFATIHTVANHPVVVAKQIATLAQISQNRVGLNIVAGWNKPEYEALGLSLPDDHETRYAYAQEWFDVIRQLWDHEGRFDWPGTYFKLKQVHGTPRPDFHPPIFNAAGSGQGREFASRNANFLFTPAMELERSRKEVHELKAQATAAGRNVDVMTFSHVICRPTQAEAEAEWQYILKNADKGAVDNLVNLQFAHAHSFPHELLAQIRERMTVGHGGFPLVGTPEKVADLICALHEAGFRGTTLSFFDYVKEFPYFRDEVLPLLKARGIR</sequence>
<dbReference type="GO" id="GO:0016705">
    <property type="term" value="F:oxidoreductase activity, acting on paired donors, with incorporation or reduction of molecular oxygen"/>
    <property type="evidence" value="ECO:0007669"/>
    <property type="project" value="InterPro"/>
</dbReference>
<dbReference type="InterPro" id="IPR036661">
    <property type="entry name" value="Luciferase-like_sf"/>
</dbReference>
<evidence type="ECO:0000256" key="4">
    <source>
        <dbReference type="ARBA" id="ARBA00023033"/>
    </source>
</evidence>